<dbReference type="AlphaFoldDB" id="A0A3N4HDH2"/>
<organism evidence="1 2">
    <name type="scientific">Ascobolus immersus RN42</name>
    <dbReference type="NCBI Taxonomy" id="1160509"/>
    <lineage>
        <taxon>Eukaryota</taxon>
        <taxon>Fungi</taxon>
        <taxon>Dikarya</taxon>
        <taxon>Ascomycota</taxon>
        <taxon>Pezizomycotina</taxon>
        <taxon>Pezizomycetes</taxon>
        <taxon>Pezizales</taxon>
        <taxon>Ascobolaceae</taxon>
        <taxon>Ascobolus</taxon>
    </lineage>
</organism>
<evidence type="ECO:0000313" key="2">
    <source>
        <dbReference type="Proteomes" id="UP000275078"/>
    </source>
</evidence>
<dbReference type="Proteomes" id="UP000275078">
    <property type="component" value="Unassembled WGS sequence"/>
</dbReference>
<protein>
    <submittedName>
        <fullName evidence="1">Uncharacterized protein</fullName>
    </submittedName>
</protein>
<proteinExistence type="predicted"/>
<gene>
    <name evidence="1" type="ORF">BJ508DRAFT_337080</name>
</gene>
<name>A0A3N4HDH2_ASCIM</name>
<reference evidence="1 2" key="1">
    <citation type="journal article" date="2018" name="Nat. Ecol. Evol.">
        <title>Pezizomycetes genomes reveal the molecular basis of ectomycorrhizal truffle lifestyle.</title>
        <authorList>
            <person name="Murat C."/>
            <person name="Payen T."/>
            <person name="Noel B."/>
            <person name="Kuo A."/>
            <person name="Morin E."/>
            <person name="Chen J."/>
            <person name="Kohler A."/>
            <person name="Krizsan K."/>
            <person name="Balestrini R."/>
            <person name="Da Silva C."/>
            <person name="Montanini B."/>
            <person name="Hainaut M."/>
            <person name="Levati E."/>
            <person name="Barry K.W."/>
            <person name="Belfiori B."/>
            <person name="Cichocki N."/>
            <person name="Clum A."/>
            <person name="Dockter R.B."/>
            <person name="Fauchery L."/>
            <person name="Guy J."/>
            <person name="Iotti M."/>
            <person name="Le Tacon F."/>
            <person name="Lindquist E.A."/>
            <person name="Lipzen A."/>
            <person name="Malagnac F."/>
            <person name="Mello A."/>
            <person name="Molinier V."/>
            <person name="Miyauchi S."/>
            <person name="Poulain J."/>
            <person name="Riccioni C."/>
            <person name="Rubini A."/>
            <person name="Sitrit Y."/>
            <person name="Splivallo R."/>
            <person name="Traeger S."/>
            <person name="Wang M."/>
            <person name="Zifcakova L."/>
            <person name="Wipf D."/>
            <person name="Zambonelli A."/>
            <person name="Paolocci F."/>
            <person name="Nowrousian M."/>
            <person name="Ottonello S."/>
            <person name="Baldrian P."/>
            <person name="Spatafora J.W."/>
            <person name="Henrissat B."/>
            <person name="Nagy L.G."/>
            <person name="Aury J.M."/>
            <person name="Wincker P."/>
            <person name="Grigoriev I.V."/>
            <person name="Bonfante P."/>
            <person name="Martin F.M."/>
        </authorList>
    </citation>
    <scope>NUCLEOTIDE SEQUENCE [LARGE SCALE GENOMIC DNA]</scope>
    <source>
        <strain evidence="1 2">RN42</strain>
    </source>
</reference>
<accession>A0A3N4HDH2</accession>
<keyword evidence="2" id="KW-1185">Reference proteome</keyword>
<sequence>MQGNTKINRKIANFNKLAQTIPHPYTPPQLKKEAFYEHESPDEAPDEDPTDALWKLEMLRSEIMDTESSLPAESLWPYSAKIRFGIDSLFRRERAEEEISLVLIEWHRLRLFVVNRLTILLRFSKKPTTDITAKYDLDVFLGILWDELRALQSLEKSWTWAGKHEGVAWDDEIDGRLLRLCFDRMDEYHEDQADGVEMDVAKERLEALERDSVEDGWYNKIEDDDEEDFEALADTWEHFVGASDQDS</sequence>
<dbReference type="EMBL" id="ML120273">
    <property type="protein sequence ID" value="RPA70551.1"/>
    <property type="molecule type" value="Genomic_DNA"/>
</dbReference>
<evidence type="ECO:0000313" key="1">
    <source>
        <dbReference type="EMBL" id="RPA70551.1"/>
    </source>
</evidence>